<dbReference type="RefSeq" id="WP_161974921.1">
    <property type="nucleotide sequence ID" value="NZ_SLUB01000035.1"/>
</dbReference>
<gene>
    <name evidence="1" type="ORF">E1I69_16625</name>
</gene>
<comment type="caution">
    <text evidence="1">The sequence shown here is derived from an EMBL/GenBank/DDBJ whole genome shotgun (WGS) entry which is preliminary data.</text>
</comment>
<evidence type="ECO:0008006" key="3">
    <source>
        <dbReference type="Google" id="ProtNLM"/>
    </source>
</evidence>
<accession>A0A4S3PQK3</accession>
<organism evidence="1 2">
    <name type="scientific">Bacillus timonensis</name>
    <dbReference type="NCBI Taxonomy" id="1033734"/>
    <lineage>
        <taxon>Bacteria</taxon>
        <taxon>Bacillati</taxon>
        <taxon>Bacillota</taxon>
        <taxon>Bacilli</taxon>
        <taxon>Bacillales</taxon>
        <taxon>Bacillaceae</taxon>
        <taxon>Bacillus</taxon>
    </lineage>
</organism>
<evidence type="ECO:0000313" key="2">
    <source>
        <dbReference type="Proteomes" id="UP000306477"/>
    </source>
</evidence>
<proteinExistence type="predicted"/>
<dbReference type="Proteomes" id="UP000306477">
    <property type="component" value="Unassembled WGS sequence"/>
</dbReference>
<evidence type="ECO:0000313" key="1">
    <source>
        <dbReference type="EMBL" id="THE11032.1"/>
    </source>
</evidence>
<dbReference type="SUPFAM" id="SSF53756">
    <property type="entry name" value="UDP-Glycosyltransferase/glycogen phosphorylase"/>
    <property type="match status" value="1"/>
</dbReference>
<dbReference type="CDD" id="cd16438">
    <property type="entry name" value="beta_Kdo_transferase_KpsS_like"/>
    <property type="match status" value="1"/>
</dbReference>
<sequence length="439" mass="51578">MANYLFLRGNRNKGFFIDIANELNRKGHQCFQMKFELGELLFKGNIRTIFAPLYISQKEYSITDDKLLSLKIYNITYKKSILNKDTTEKELQMYKRYMYLIDKYIEENGIDVICLFNGYHWIDQVSKVIAEKRGLKIFIFEDGLFRPYTITCDEKGINADSSIPRDAAFYDSLEIDTNRLRNYLFKPENSGLENKISENLLGVAMIKAINMIGNLVKLCPKLYSHITLWQAIKYFVFKIFYKLRRENKFEWPNEYIFLPFQVARDTQILYNSPKIKNMEQLVEIVLAALKEVNVAQKRHIKIIIKEHPEDMSRNNYRKLKRRFKENKNIIFIQKYDIKQLIGRALAVVTINSTVGIEALALHKKVITLGEASYNIDGIATRCHTLNKLSEVLTKVLESQVNTKRIDKFLFYLRFHNQIEGTIHTRSRITAENIAERISL</sequence>
<dbReference type="AlphaFoldDB" id="A0A4S3PQK3"/>
<dbReference type="GO" id="GO:0000271">
    <property type="term" value="P:polysaccharide biosynthetic process"/>
    <property type="evidence" value="ECO:0007669"/>
    <property type="project" value="InterPro"/>
</dbReference>
<dbReference type="Gene3D" id="3.40.50.12580">
    <property type="match status" value="1"/>
</dbReference>
<dbReference type="EMBL" id="SLUB01000035">
    <property type="protein sequence ID" value="THE11032.1"/>
    <property type="molecule type" value="Genomic_DNA"/>
</dbReference>
<dbReference type="InterPro" id="IPR043148">
    <property type="entry name" value="TagF_C"/>
</dbReference>
<dbReference type="Pfam" id="PF05159">
    <property type="entry name" value="Capsule_synth"/>
    <property type="match status" value="1"/>
</dbReference>
<keyword evidence="2" id="KW-1185">Reference proteome</keyword>
<protein>
    <recommendedName>
        <fullName evidence="3">Capsular biosynthesis protein</fullName>
    </recommendedName>
</protein>
<reference evidence="1 2" key="1">
    <citation type="journal article" date="2019" name="Indoor Air">
        <title>Impacts of indoor surface finishes on bacterial viability.</title>
        <authorList>
            <person name="Hu J."/>
            <person name="Maamar S.B."/>
            <person name="Glawe A.J."/>
            <person name="Gottel N."/>
            <person name="Gilbert J.A."/>
            <person name="Hartmann E.M."/>
        </authorList>
    </citation>
    <scope>NUCLEOTIDE SEQUENCE [LARGE SCALE GENOMIC DNA]</scope>
    <source>
        <strain evidence="1 2">AF060A6</strain>
    </source>
</reference>
<dbReference type="GO" id="GO:0015774">
    <property type="term" value="P:polysaccharide transport"/>
    <property type="evidence" value="ECO:0007669"/>
    <property type="project" value="InterPro"/>
</dbReference>
<name>A0A4S3PQK3_9BACI</name>
<dbReference type="InterPro" id="IPR007833">
    <property type="entry name" value="Capsule_polysaccharide_synth"/>
</dbReference>